<evidence type="ECO:0000256" key="4">
    <source>
        <dbReference type="ARBA" id="ARBA00022737"/>
    </source>
</evidence>
<evidence type="ECO:0000256" key="11">
    <source>
        <dbReference type="ARBA" id="ARBA00035382"/>
    </source>
</evidence>
<dbReference type="GO" id="GO:1990547">
    <property type="term" value="P:mitochondrial phosphate ion transmembrane transport"/>
    <property type="evidence" value="ECO:0007669"/>
    <property type="project" value="InterPro"/>
</dbReference>
<dbReference type="PROSITE" id="PS50920">
    <property type="entry name" value="SOLCAR"/>
    <property type="match status" value="1"/>
</dbReference>
<dbReference type="PANTHER" id="PTHR45671:SF8">
    <property type="entry name" value="SOLUTE CARRIER FAMILY 25 MEMBER 3"/>
    <property type="match status" value="1"/>
</dbReference>
<evidence type="ECO:0000256" key="9">
    <source>
        <dbReference type="ARBA" id="ARBA00024242"/>
    </source>
</evidence>
<evidence type="ECO:0000256" key="2">
    <source>
        <dbReference type="ARBA" id="ARBA00006375"/>
    </source>
</evidence>
<evidence type="ECO:0000256" key="3">
    <source>
        <dbReference type="ARBA" id="ARBA00022448"/>
    </source>
</evidence>
<accession>Q8N7R6</accession>
<dbReference type="EMBL" id="AK097753">
    <property type="protein sequence ID" value="BAC05161.1"/>
    <property type="molecule type" value="mRNA"/>
</dbReference>
<feature type="repeat" description="Solcar" evidence="14">
    <location>
        <begin position="231"/>
        <end position="315"/>
    </location>
</feature>
<comment type="subcellular location">
    <subcellularLocation>
        <location evidence="1">Mitochondrion inner membrane</location>
        <topology evidence="1">Multi-pass membrane protein</topology>
    </subcellularLocation>
</comment>
<dbReference type="GO" id="GO:0005743">
    <property type="term" value="C:mitochondrial inner membrane"/>
    <property type="evidence" value="ECO:0007669"/>
    <property type="project" value="UniProtKB-SubCell"/>
</dbReference>
<feature type="region of interest" description="Disordered" evidence="15">
    <location>
        <begin position="154"/>
        <end position="187"/>
    </location>
</feature>
<keyword evidence="6" id="KW-1133">Transmembrane helix</keyword>
<keyword evidence="4" id="KW-0677">Repeat</keyword>
<evidence type="ECO:0000256" key="5">
    <source>
        <dbReference type="ARBA" id="ARBA00022792"/>
    </source>
</evidence>
<reference evidence="16" key="1">
    <citation type="journal article" date="2004" name="Nat. Genet.">
        <title>Complete sequencing and characterization of 21,243 full-length human cDNAs.</title>
        <authorList>
            <person name="Ota T."/>
            <person name="Suzuki Y."/>
            <person name="Nishikawa T."/>
            <person name="Otsuki T."/>
            <person name="Sugiyama T."/>
            <person name="Irie R."/>
            <person name="Wakamatsu A."/>
            <person name="Hayashi K."/>
            <person name="Sato H."/>
            <person name="Nagai K."/>
            <person name="Kimura K."/>
            <person name="Makita H."/>
            <person name="Sekine M."/>
            <person name="Obayashi M."/>
            <person name="Nishi T."/>
            <person name="Shibahara T."/>
            <person name="Tanaka T."/>
            <person name="Ishii S."/>
            <person name="Yamamoto J."/>
            <person name="Saito K."/>
            <person name="Kawai Y."/>
            <person name="Isono Y."/>
            <person name="Nakamura Y."/>
            <person name="Nagahari K."/>
            <person name="Murakami K."/>
            <person name="Yasuda T."/>
            <person name="Iwayanagi T."/>
            <person name="Wagatsuma M."/>
            <person name="Shiratori A."/>
            <person name="Sudo H."/>
            <person name="Hosoiri T."/>
            <person name="Kaku Y."/>
            <person name="Kodaira H."/>
            <person name="Kondo H."/>
            <person name="Sugawara M."/>
            <person name="Takahashi M."/>
            <person name="Kanda K."/>
            <person name="Yokoi T."/>
            <person name="Furuya T."/>
            <person name="Kikkawa E."/>
            <person name="Omura Y."/>
            <person name="Abe K."/>
            <person name="Kamihara K."/>
            <person name="Katsuta N."/>
            <person name="Sato K."/>
            <person name="Tanikawa M."/>
            <person name="Yamazaki M."/>
            <person name="Ninomiya K."/>
            <person name="Ishibashi T."/>
            <person name="Yamashita H."/>
            <person name="Murakawa K."/>
            <person name="Fujimori K."/>
            <person name="Tanai H."/>
            <person name="Kimata M."/>
            <person name="Watanabe M."/>
            <person name="Hiraoka S."/>
            <person name="Chiba Y."/>
            <person name="Ishida S."/>
            <person name="Ono Y."/>
            <person name="Takiguchi S."/>
            <person name="Watanabe S."/>
            <person name="Yosida M."/>
            <person name="Hotuta T."/>
            <person name="Kusano J."/>
            <person name="Kanehori K."/>
            <person name="Takahashi-Fujii A."/>
            <person name="Hara H."/>
            <person name="Tanase T."/>
            <person name="Nomura Y."/>
            <person name="Togiya S."/>
            <person name="Komai F."/>
            <person name="Hara R."/>
            <person name="Takeuchi K."/>
            <person name="Arita M."/>
            <person name="Imose N."/>
            <person name="Musashino K."/>
            <person name="Yuuki H."/>
            <person name="Oshima A."/>
            <person name="Sasaki N."/>
            <person name="Aotsuka S."/>
            <person name="Yoshikawa Y."/>
            <person name="Matsunawa H."/>
            <person name="Ichihara T."/>
            <person name="Shiohata N."/>
            <person name="Sano S."/>
            <person name="Moriya S."/>
            <person name="Momiyama H."/>
            <person name="Satoh N."/>
            <person name="Takami S."/>
            <person name="Terashima Y."/>
            <person name="Suzuki O."/>
            <person name="Nakagawa S."/>
            <person name="Senoh A."/>
            <person name="Mizoguchi H."/>
            <person name="Goto Y."/>
            <person name="Shimizu F."/>
            <person name="Wakebe H."/>
            <person name="Hishigaki H."/>
            <person name="Watanabe T."/>
            <person name="Sugiyama A."/>
            <person name="Takemoto M."/>
            <person name="Kawakami B."/>
            <person name="Yamazaki M."/>
            <person name="Watanabe K."/>
            <person name="Kumagai A."/>
            <person name="Itakura S."/>
            <person name="Fukuzumi Y."/>
            <person name="Fujimori Y."/>
            <person name="Komiyama M."/>
            <person name="Tashiro H."/>
            <person name="Tanigami A."/>
            <person name="Fujiwara T."/>
            <person name="Ono T."/>
            <person name="Yamada K."/>
            <person name="Fujii Y."/>
            <person name="Ozaki K."/>
            <person name="Hirao M."/>
            <person name="Ohmori Y."/>
            <person name="Kawabata A."/>
            <person name="Hikiji T."/>
            <person name="Kobatake N."/>
            <person name="Inagaki H."/>
            <person name="Ikema Y."/>
            <person name="Okamoto S."/>
            <person name="Okitani R."/>
            <person name="Kawakami T."/>
            <person name="Noguchi S."/>
            <person name="Itoh T."/>
            <person name="Shigeta K."/>
            <person name="Senba T."/>
            <person name="Matsumura K."/>
            <person name="Nakajima Y."/>
            <person name="Mizuno T."/>
            <person name="Morinaga M."/>
            <person name="Sasaki M."/>
            <person name="Togashi T."/>
            <person name="Oyama M."/>
            <person name="Hata H."/>
            <person name="Watanabe M."/>
            <person name="Komatsu T."/>
            <person name="Mizushima-Sugano J."/>
            <person name="Satoh T."/>
            <person name="Shirai Y."/>
            <person name="Takahashi Y."/>
            <person name="Nakagawa K."/>
            <person name="Okumura K."/>
            <person name="Nagase T."/>
            <person name="Nomura N."/>
            <person name="Kikuchi H."/>
            <person name="Masuho Y."/>
            <person name="Yamashita R."/>
            <person name="Nakai K."/>
            <person name="Yada T."/>
            <person name="Nakamura Y."/>
            <person name="Ohara O."/>
            <person name="Isogai T."/>
            <person name="Sugano S."/>
        </authorList>
    </citation>
    <scope>NUCLEOTIDE SEQUENCE</scope>
    <source>
        <tissue evidence="16">Testis</tissue>
    </source>
</reference>
<keyword evidence="7" id="KW-0496">Mitochondrion</keyword>
<evidence type="ECO:0000256" key="7">
    <source>
        <dbReference type="ARBA" id="ARBA00023128"/>
    </source>
</evidence>
<comment type="subunit">
    <text evidence="8">Interacts with PPIF; the interaction is impaired by CsA.</text>
</comment>
<evidence type="ECO:0000256" key="10">
    <source>
        <dbReference type="ARBA" id="ARBA00031327"/>
    </source>
</evidence>
<dbReference type="AlphaFoldDB" id="Q8N7R6"/>
<keyword evidence="3" id="KW-0813">Transport</keyword>
<dbReference type="PANTHER" id="PTHR45671">
    <property type="entry name" value="SOLUTE CARRIER FAMILY 25 (MITOCHONDRIAL CARRIER PHOSPHATE CARRIER), MEMBER 3, LIKE-RELATED-RELATED"/>
    <property type="match status" value="1"/>
</dbReference>
<evidence type="ECO:0000256" key="14">
    <source>
        <dbReference type="PROSITE-ProRule" id="PRU00282"/>
    </source>
</evidence>
<evidence type="ECO:0000313" key="16">
    <source>
        <dbReference type="EMBL" id="BAC05161.1"/>
    </source>
</evidence>
<evidence type="ECO:0000256" key="8">
    <source>
        <dbReference type="ARBA" id="ARBA00024212"/>
    </source>
</evidence>
<evidence type="ECO:0000256" key="1">
    <source>
        <dbReference type="ARBA" id="ARBA00004448"/>
    </source>
</evidence>
<keyword evidence="5" id="KW-0999">Mitochondrion inner membrane</keyword>
<keyword evidence="14" id="KW-0472">Membrane</keyword>
<keyword evidence="14" id="KW-0812">Transmembrane</keyword>
<evidence type="ECO:0000256" key="13">
    <source>
        <dbReference type="ARBA" id="ARBA00049011"/>
    </source>
</evidence>
<comment type="function">
    <text evidence="12">Inorganic ion transporter that transports phosphate or copper ions across the mitochondrial inner membrane into the matrix compartment. Mediates proton-coupled symport of phosphate ions necessary for mitochondrial oxidative phosphorylation of ADP to ATP. Transports copper ions probably in the form of anionic copper(I) complexes to maintain mitochondrial matrix copper pool and to supply copper for cytochrome C oxidase complex assembly. May also play a role in regulation of the mitochondrial permeability transition pore (mPTP).</text>
</comment>
<protein>
    <recommendedName>
        <fullName evidence="9">Solute carrier family 25 member 3</fullName>
    </recommendedName>
    <alternativeName>
        <fullName evidence="11">Phosphate carrier protein, mitochondrial</fullName>
    </alternativeName>
    <alternativeName>
        <fullName evidence="10">Phosphate transport protein</fullName>
    </alternativeName>
</protein>
<evidence type="ECO:0000256" key="15">
    <source>
        <dbReference type="SAM" id="MobiDB-lite"/>
    </source>
</evidence>
<proteinExistence type="evidence at transcript level"/>
<comment type="catalytic activity">
    <reaction evidence="13">
        <text>phosphate(in) + H(+)(in) = phosphate(out) + H(+)(out)</text>
        <dbReference type="Rhea" id="RHEA:29939"/>
        <dbReference type="ChEBI" id="CHEBI:15378"/>
        <dbReference type="ChEBI" id="CHEBI:43474"/>
    </reaction>
    <physiologicalReaction direction="right-to-left" evidence="13">
        <dbReference type="Rhea" id="RHEA:29941"/>
    </physiologicalReaction>
</comment>
<dbReference type="InterPro" id="IPR044677">
    <property type="entry name" value="SLC25A3/Pic2/Mir1-like"/>
</dbReference>
<dbReference type="InterPro" id="IPR018108">
    <property type="entry name" value="MCP_transmembrane"/>
</dbReference>
<evidence type="ECO:0000256" key="12">
    <source>
        <dbReference type="ARBA" id="ARBA00045773"/>
    </source>
</evidence>
<dbReference type="PeptideAtlas" id="Q8N7R6"/>
<comment type="similarity">
    <text evidence="2">Belongs to the mitochondrial carrier (TC 2.A.29) family.</text>
</comment>
<sequence>MDDPLAAAERCRREAWAKASADPGRRLWRRPAWSTARPGTCCCAAWAGCRAAADTHGHRVPAPGQVPHAGGPRLVQGRPQRLRRDGAQRRAVRPGSRLRSDLLRLLPAGLLQVRPLRGLQDPLRGAPGPRESLRVESRPVPFRLGQRRVLPRCLAGAHGGGQGPRADATGLRQHPASHGVQDVGRGGPVGLLQGRGAAVAEADPLHHDEVRLLRAHGRGPLQVCRAQAPEPVHQGQAAGHHLRGVFCAVVSHPADSVVSVLNKEKGIAALGVLRRLGFTGVWKGVVARIGLFAHIPMIGTLTALQWFIYDLVKVYFKLPRPPVAQAPEPLKKKK</sequence>
<evidence type="ECO:0000256" key="6">
    <source>
        <dbReference type="ARBA" id="ARBA00022989"/>
    </source>
</evidence>
<name>Q8N7R6_HUMAN</name>
<organism evidence="16">
    <name type="scientific">Homo sapiens</name>
    <name type="common">Human</name>
    <dbReference type="NCBI Taxonomy" id="9606"/>
    <lineage>
        <taxon>Eukaryota</taxon>
        <taxon>Metazoa</taxon>
        <taxon>Chordata</taxon>
        <taxon>Craniata</taxon>
        <taxon>Vertebrata</taxon>
        <taxon>Euteleostomi</taxon>
        <taxon>Mammalia</taxon>
        <taxon>Eutheria</taxon>
        <taxon>Euarchontoglires</taxon>
        <taxon>Primates</taxon>
        <taxon>Haplorrhini</taxon>
        <taxon>Catarrhini</taxon>
        <taxon>Hominidae</taxon>
        <taxon>Homo</taxon>
    </lineage>
</organism>
<dbReference type="GO" id="GO:0005315">
    <property type="term" value="F:phosphate transmembrane transporter activity"/>
    <property type="evidence" value="ECO:0007669"/>
    <property type="project" value="InterPro"/>
</dbReference>